<accession>A0A1H0WCC7</accession>
<feature type="compositionally biased region" description="Low complexity" evidence="1">
    <location>
        <begin position="84"/>
        <end position="100"/>
    </location>
</feature>
<dbReference type="Proteomes" id="UP000199691">
    <property type="component" value="Unassembled WGS sequence"/>
</dbReference>
<protein>
    <submittedName>
        <fullName evidence="2">Uncharacterized protein</fullName>
    </submittedName>
</protein>
<sequence length="100" mass="9645">MSLSLPTSAGSAPKLAASKNTNAVCVANATTTTCGAVSPPASHASGTLSSTAATAKSIATIIARRSSRSASAPASSPNTRYGNASAAVTAAVQPADPVTW</sequence>
<dbReference type="EMBL" id="FNIX01000018">
    <property type="protein sequence ID" value="SDP88105.1"/>
    <property type="molecule type" value="Genomic_DNA"/>
</dbReference>
<dbReference type="AlphaFoldDB" id="A0A1H0WCC7"/>
<feature type="compositionally biased region" description="Low complexity" evidence="1">
    <location>
        <begin position="64"/>
        <end position="76"/>
    </location>
</feature>
<keyword evidence="3" id="KW-1185">Reference proteome</keyword>
<dbReference type="STRING" id="641025.SAMN05421507_11874"/>
<evidence type="ECO:0000313" key="3">
    <source>
        <dbReference type="Proteomes" id="UP000199691"/>
    </source>
</evidence>
<gene>
    <name evidence="2" type="ORF">SAMN05421507_11874</name>
</gene>
<name>A0A1H0WCC7_9PSEU</name>
<proteinExistence type="predicted"/>
<evidence type="ECO:0000256" key="1">
    <source>
        <dbReference type="SAM" id="MobiDB-lite"/>
    </source>
</evidence>
<feature type="region of interest" description="Disordered" evidence="1">
    <location>
        <begin position="64"/>
        <end position="100"/>
    </location>
</feature>
<reference evidence="3" key="1">
    <citation type="submission" date="2016-10" db="EMBL/GenBank/DDBJ databases">
        <authorList>
            <person name="Varghese N."/>
            <person name="Submissions S."/>
        </authorList>
    </citation>
    <scope>NUCLEOTIDE SEQUENCE [LARGE SCALE GENOMIC DNA]</scope>
    <source>
        <strain evidence="3">CGMCC 4.6609</strain>
    </source>
</reference>
<organism evidence="2 3">
    <name type="scientific">Lentzea jiangxiensis</name>
    <dbReference type="NCBI Taxonomy" id="641025"/>
    <lineage>
        <taxon>Bacteria</taxon>
        <taxon>Bacillati</taxon>
        <taxon>Actinomycetota</taxon>
        <taxon>Actinomycetes</taxon>
        <taxon>Pseudonocardiales</taxon>
        <taxon>Pseudonocardiaceae</taxon>
        <taxon>Lentzea</taxon>
    </lineage>
</organism>
<evidence type="ECO:0000313" key="2">
    <source>
        <dbReference type="EMBL" id="SDP88105.1"/>
    </source>
</evidence>